<sequence length="142" mass="15886">MTFGGNIQRLRKEKHLSQEKLATEMGVSRQSVSKWELGESTPDLERLQRLSKVLDVSIDELLKTDETLDQSSEDSLERQEQTRQSGTGSVVHFIKRKGYVAGYIISIYALGVLILSRFAHFAFKTILGPPEGFGVTMDTLPA</sequence>
<evidence type="ECO:0000256" key="1">
    <source>
        <dbReference type="ARBA" id="ARBA00023125"/>
    </source>
</evidence>
<gene>
    <name evidence="5" type="ORF">GCM10011351_12320</name>
</gene>
<feature type="transmembrane region" description="Helical" evidence="3">
    <location>
        <begin position="100"/>
        <end position="123"/>
    </location>
</feature>
<dbReference type="EMBL" id="BMLG01000004">
    <property type="protein sequence ID" value="GGM27954.1"/>
    <property type="molecule type" value="Genomic_DNA"/>
</dbReference>
<dbReference type="PANTHER" id="PTHR46558:SF11">
    <property type="entry name" value="HTH-TYPE TRANSCRIPTIONAL REGULATOR XRE"/>
    <property type="match status" value="1"/>
</dbReference>
<dbReference type="AlphaFoldDB" id="A0A917WSL0"/>
<dbReference type="Proteomes" id="UP000618460">
    <property type="component" value="Unassembled WGS sequence"/>
</dbReference>
<keyword evidence="3" id="KW-0472">Membrane</keyword>
<evidence type="ECO:0000256" key="2">
    <source>
        <dbReference type="SAM" id="MobiDB-lite"/>
    </source>
</evidence>
<dbReference type="RefSeq" id="WP_117153720.1">
    <property type="nucleotide sequence ID" value="NZ_BMLG01000004.1"/>
</dbReference>
<dbReference type="InterPro" id="IPR010982">
    <property type="entry name" value="Lambda_DNA-bd_dom_sf"/>
</dbReference>
<dbReference type="OrthoDB" id="9812495at2"/>
<accession>A0A917WSL0</accession>
<dbReference type="SUPFAM" id="SSF47413">
    <property type="entry name" value="lambda repressor-like DNA-binding domains"/>
    <property type="match status" value="1"/>
</dbReference>
<dbReference type="GO" id="GO:0003677">
    <property type="term" value="F:DNA binding"/>
    <property type="evidence" value="ECO:0007669"/>
    <property type="project" value="UniProtKB-KW"/>
</dbReference>
<evidence type="ECO:0000259" key="4">
    <source>
        <dbReference type="PROSITE" id="PS50943"/>
    </source>
</evidence>
<dbReference type="Gene3D" id="1.10.260.40">
    <property type="entry name" value="lambda repressor-like DNA-binding domains"/>
    <property type="match status" value="1"/>
</dbReference>
<dbReference type="PROSITE" id="PS50943">
    <property type="entry name" value="HTH_CROC1"/>
    <property type="match status" value="1"/>
</dbReference>
<evidence type="ECO:0000256" key="3">
    <source>
        <dbReference type="SAM" id="Phobius"/>
    </source>
</evidence>
<protein>
    <submittedName>
        <fullName evidence="5">Transcriptional regulator</fullName>
    </submittedName>
</protein>
<proteinExistence type="predicted"/>
<dbReference type="CDD" id="cd00093">
    <property type="entry name" value="HTH_XRE"/>
    <property type="match status" value="1"/>
</dbReference>
<dbReference type="InterPro" id="IPR001387">
    <property type="entry name" value="Cro/C1-type_HTH"/>
</dbReference>
<dbReference type="SMART" id="SM00530">
    <property type="entry name" value="HTH_XRE"/>
    <property type="match status" value="1"/>
</dbReference>
<reference evidence="5" key="2">
    <citation type="submission" date="2020-09" db="EMBL/GenBank/DDBJ databases">
        <authorList>
            <person name="Sun Q."/>
            <person name="Zhou Y."/>
        </authorList>
    </citation>
    <scope>NUCLEOTIDE SEQUENCE</scope>
    <source>
        <strain evidence="5">CGMCC 1.6333</strain>
    </source>
</reference>
<keyword evidence="6" id="KW-1185">Reference proteome</keyword>
<keyword evidence="3" id="KW-0812">Transmembrane</keyword>
<keyword evidence="3" id="KW-1133">Transmembrane helix</keyword>
<reference evidence="5" key="1">
    <citation type="journal article" date="2014" name="Int. J. Syst. Evol. Microbiol.">
        <title>Complete genome sequence of Corynebacterium casei LMG S-19264T (=DSM 44701T), isolated from a smear-ripened cheese.</title>
        <authorList>
            <consortium name="US DOE Joint Genome Institute (JGI-PGF)"/>
            <person name="Walter F."/>
            <person name="Albersmeier A."/>
            <person name="Kalinowski J."/>
            <person name="Ruckert C."/>
        </authorList>
    </citation>
    <scope>NUCLEOTIDE SEQUENCE</scope>
    <source>
        <strain evidence="5">CGMCC 1.6333</strain>
    </source>
</reference>
<name>A0A917WSL0_9BACI</name>
<keyword evidence="1" id="KW-0238">DNA-binding</keyword>
<feature type="region of interest" description="Disordered" evidence="2">
    <location>
        <begin position="67"/>
        <end position="87"/>
    </location>
</feature>
<evidence type="ECO:0000313" key="5">
    <source>
        <dbReference type="EMBL" id="GGM27954.1"/>
    </source>
</evidence>
<organism evidence="5 6">
    <name type="scientific">Paraliobacillus quinghaiensis</name>
    <dbReference type="NCBI Taxonomy" id="470815"/>
    <lineage>
        <taxon>Bacteria</taxon>
        <taxon>Bacillati</taxon>
        <taxon>Bacillota</taxon>
        <taxon>Bacilli</taxon>
        <taxon>Bacillales</taxon>
        <taxon>Bacillaceae</taxon>
        <taxon>Paraliobacillus</taxon>
    </lineage>
</organism>
<feature type="domain" description="HTH cro/C1-type" evidence="4">
    <location>
        <begin position="7"/>
        <end position="61"/>
    </location>
</feature>
<dbReference type="PANTHER" id="PTHR46558">
    <property type="entry name" value="TRACRIPTIONAL REGULATORY PROTEIN-RELATED-RELATED"/>
    <property type="match status" value="1"/>
</dbReference>
<dbReference type="Pfam" id="PF01381">
    <property type="entry name" value="HTH_3"/>
    <property type="match status" value="1"/>
</dbReference>
<comment type="caution">
    <text evidence="5">The sequence shown here is derived from an EMBL/GenBank/DDBJ whole genome shotgun (WGS) entry which is preliminary data.</text>
</comment>
<evidence type="ECO:0000313" key="6">
    <source>
        <dbReference type="Proteomes" id="UP000618460"/>
    </source>
</evidence>